<dbReference type="AlphaFoldDB" id="A0AAV7E1E0"/>
<feature type="region of interest" description="Disordered" evidence="1">
    <location>
        <begin position="200"/>
        <end position="220"/>
    </location>
</feature>
<evidence type="ECO:0000256" key="1">
    <source>
        <dbReference type="SAM" id="MobiDB-lite"/>
    </source>
</evidence>
<accession>A0AAV7E1E0</accession>
<keyword evidence="3" id="KW-1185">Reference proteome</keyword>
<dbReference type="PANTHER" id="PTHR46871:SF1">
    <property type="entry name" value="BROMO-ADJACENT HOMOLOGY (BAH) DOMAIN-CONTAINING PROTEIN"/>
    <property type="match status" value="1"/>
</dbReference>
<dbReference type="PANTHER" id="PTHR46871">
    <property type="entry name" value="BROMO-ADJACENT HOMOLOGY (BAH) DOMAIN-CONTAINING PROTEIN"/>
    <property type="match status" value="1"/>
</dbReference>
<dbReference type="Proteomes" id="UP000825729">
    <property type="component" value="Unassembled WGS sequence"/>
</dbReference>
<reference evidence="2 3" key="1">
    <citation type="submission" date="2021-07" db="EMBL/GenBank/DDBJ databases">
        <title>The Aristolochia fimbriata genome: insights into angiosperm evolution, floral development and chemical biosynthesis.</title>
        <authorList>
            <person name="Jiao Y."/>
        </authorList>
    </citation>
    <scope>NUCLEOTIDE SEQUENCE [LARGE SCALE GENOMIC DNA]</scope>
    <source>
        <strain evidence="2">IBCAS-2021</strain>
        <tissue evidence="2">Leaf</tissue>
    </source>
</reference>
<gene>
    <name evidence="2" type="ORF">H6P81_018292</name>
</gene>
<sequence length="220" mass="24341">MDDGLGMTQIGCDSRMPDIHPPEISKTKGSGKRLKGEKEKAVEQSNKIKRLCEGCNELANHDKRNCPMLKKSEASISVDDCPLLESQTSSANASNVTANYCALTLLKVGSKKERAILGFHDGITAEEKASKEPEEAESMQMTDVVCPRCTERKVGVADIIQHKTVGVHCMRQLMVCFPRCYFIVDTSAVKNDGMAPWATDKFEKSSEEDAESPRFRKTNH</sequence>
<feature type="compositionally biased region" description="Basic and acidic residues" evidence="1">
    <location>
        <begin position="200"/>
        <end position="214"/>
    </location>
</feature>
<proteinExistence type="predicted"/>
<protein>
    <submittedName>
        <fullName evidence="2">Uncharacterized protein</fullName>
    </submittedName>
</protein>
<dbReference type="EMBL" id="JAINDJ010000007">
    <property type="protein sequence ID" value="KAG9442438.1"/>
    <property type="molecule type" value="Genomic_DNA"/>
</dbReference>
<feature type="compositionally biased region" description="Basic and acidic residues" evidence="1">
    <location>
        <begin position="15"/>
        <end position="26"/>
    </location>
</feature>
<evidence type="ECO:0000313" key="3">
    <source>
        <dbReference type="Proteomes" id="UP000825729"/>
    </source>
</evidence>
<name>A0AAV7E1E0_ARIFI</name>
<comment type="caution">
    <text evidence="2">The sequence shown here is derived from an EMBL/GenBank/DDBJ whole genome shotgun (WGS) entry which is preliminary data.</text>
</comment>
<organism evidence="2 3">
    <name type="scientific">Aristolochia fimbriata</name>
    <name type="common">White veined hardy Dutchman's pipe vine</name>
    <dbReference type="NCBI Taxonomy" id="158543"/>
    <lineage>
        <taxon>Eukaryota</taxon>
        <taxon>Viridiplantae</taxon>
        <taxon>Streptophyta</taxon>
        <taxon>Embryophyta</taxon>
        <taxon>Tracheophyta</taxon>
        <taxon>Spermatophyta</taxon>
        <taxon>Magnoliopsida</taxon>
        <taxon>Magnoliidae</taxon>
        <taxon>Piperales</taxon>
        <taxon>Aristolochiaceae</taxon>
        <taxon>Aristolochia</taxon>
    </lineage>
</organism>
<feature type="region of interest" description="Disordered" evidence="1">
    <location>
        <begin position="1"/>
        <end position="39"/>
    </location>
</feature>
<evidence type="ECO:0000313" key="2">
    <source>
        <dbReference type="EMBL" id="KAG9442438.1"/>
    </source>
</evidence>